<evidence type="ECO:0000256" key="1">
    <source>
        <dbReference type="ARBA" id="ARBA00004556"/>
    </source>
</evidence>
<sequence length="117" mass="13499">MCESFCFIIAGHLDNPVFEMEFLPPGKAESNVDHHHLNWLITHTAFSPIAENMRLPNHTDGYAVDQFKNWFVSAFVPAGHVLPDRRQEDGIKHFFIDDCDLYIKFAMNPHYEPNSPV</sequence>
<dbReference type="InterPro" id="IPR006722">
    <property type="entry name" value="Sedlin"/>
</dbReference>
<organism evidence="4 5">
    <name type="scientific">Mustela putorius furo</name>
    <name type="common">European domestic ferret</name>
    <name type="synonym">Mustela furo</name>
    <dbReference type="NCBI Taxonomy" id="9669"/>
    <lineage>
        <taxon>Eukaryota</taxon>
        <taxon>Metazoa</taxon>
        <taxon>Chordata</taxon>
        <taxon>Craniata</taxon>
        <taxon>Vertebrata</taxon>
        <taxon>Euteleostomi</taxon>
        <taxon>Mammalia</taxon>
        <taxon>Eutheria</taxon>
        <taxon>Laurasiatheria</taxon>
        <taxon>Carnivora</taxon>
        <taxon>Caniformia</taxon>
        <taxon>Musteloidea</taxon>
        <taxon>Mustelidae</taxon>
        <taxon>Mustelinae</taxon>
        <taxon>Mustela</taxon>
    </lineage>
</organism>
<reference evidence="5" key="1">
    <citation type="submission" date="2025-08" db="UniProtKB">
        <authorList>
            <consortium name="RefSeq"/>
        </authorList>
    </citation>
    <scope>IDENTIFICATION</scope>
    <source>
        <tissue evidence="5">Brain</tissue>
    </source>
</reference>
<comment type="similarity">
    <text evidence="2">Belongs to the TRAPP small subunits family. Sedlin subfamily.</text>
</comment>
<dbReference type="InterPro" id="IPR011012">
    <property type="entry name" value="Longin-like_dom_sf"/>
</dbReference>
<comment type="subcellular location">
    <subcellularLocation>
        <location evidence="1">Cytoplasm</location>
        <location evidence="1">Perinuclear region</location>
    </subcellularLocation>
</comment>
<dbReference type="Proteomes" id="UP000000715">
    <property type="component" value="Unplaced"/>
</dbReference>
<proteinExistence type="inferred from homology"/>
<dbReference type="AlphaFoldDB" id="A0A8U0TBJ1"/>
<dbReference type="SUPFAM" id="SSF64356">
    <property type="entry name" value="SNARE-like"/>
    <property type="match status" value="1"/>
</dbReference>
<evidence type="ECO:0000313" key="5">
    <source>
        <dbReference type="RefSeq" id="XP_012906507.1"/>
    </source>
</evidence>
<evidence type="ECO:0000256" key="2">
    <source>
        <dbReference type="ARBA" id="ARBA00006626"/>
    </source>
</evidence>
<dbReference type="KEGG" id="mpuf:106004748"/>
<evidence type="ECO:0000256" key="3">
    <source>
        <dbReference type="ARBA" id="ARBA00022892"/>
    </source>
</evidence>
<gene>
    <name evidence="5" type="primary">LOC106004748</name>
</gene>
<keyword evidence="4" id="KW-1185">Reference proteome</keyword>
<dbReference type="Gene3D" id="3.30.450.70">
    <property type="match status" value="1"/>
</dbReference>
<keyword evidence="3" id="KW-0813">Transport</keyword>
<dbReference type="OrthoDB" id="10252102at2759"/>
<dbReference type="Pfam" id="PF04628">
    <property type="entry name" value="Sedlin_N"/>
    <property type="match status" value="1"/>
</dbReference>
<dbReference type="GO" id="GO:0048471">
    <property type="term" value="C:perinuclear region of cytoplasm"/>
    <property type="evidence" value="ECO:0007669"/>
    <property type="project" value="UniProtKB-SubCell"/>
</dbReference>
<name>A0A8U0TBJ1_MUSPF</name>
<dbReference type="PANTHER" id="PTHR12403">
    <property type="entry name" value="TRAFFICKING PROTEIN PARTICLE COMPLEX SUBUNIT 2"/>
    <property type="match status" value="1"/>
</dbReference>
<dbReference type="GeneID" id="106004748"/>
<protein>
    <submittedName>
        <fullName evidence="5">Trafficking protein particle complex subunit 2-like</fullName>
    </submittedName>
</protein>
<evidence type="ECO:0000313" key="4">
    <source>
        <dbReference type="Proteomes" id="UP000000715"/>
    </source>
</evidence>
<accession>A0A8U0TBJ1</accession>
<dbReference type="RefSeq" id="XP_012906507.1">
    <property type="nucleotide sequence ID" value="XM_013051053.2"/>
</dbReference>
<dbReference type="GO" id="GO:0006888">
    <property type="term" value="P:endoplasmic reticulum to Golgi vesicle-mediated transport"/>
    <property type="evidence" value="ECO:0007669"/>
    <property type="project" value="InterPro"/>
</dbReference>
<keyword evidence="3" id="KW-0931">ER-Golgi transport</keyword>